<accession>A0A1Z3CI68</accession>
<proteinExistence type="predicted"/>
<dbReference type="SUPFAM" id="SSF101262">
    <property type="entry name" value="Methenyltetrahydrofolate cyclohydrolase-like"/>
    <property type="match status" value="1"/>
</dbReference>
<evidence type="ECO:0000259" key="1">
    <source>
        <dbReference type="Pfam" id="PF04961"/>
    </source>
</evidence>
<dbReference type="GO" id="GO:0003824">
    <property type="term" value="F:catalytic activity"/>
    <property type="evidence" value="ECO:0007669"/>
    <property type="project" value="InterPro"/>
</dbReference>
<gene>
    <name evidence="2" type="ORF">CBG50_08415</name>
</gene>
<dbReference type="AlphaFoldDB" id="A0A1Z3CI68"/>
<dbReference type="Pfam" id="PF04961">
    <property type="entry name" value="FTCD_C"/>
    <property type="match status" value="1"/>
</dbReference>
<dbReference type="InterPro" id="IPR036178">
    <property type="entry name" value="Formintransfe-cycloase-like_sf"/>
</dbReference>
<evidence type="ECO:0000313" key="3">
    <source>
        <dbReference type="Proteomes" id="UP000196759"/>
    </source>
</evidence>
<sequence length="189" mass="20610">MIGENMNYKEIFDLILNENDFTVGGGSSSAIVGAMACGLMGMVANLSKGKDYGYSDKEYDDIIKELNEAKANFLQGAVEDNKAYMLIVNAYKLPKASDEEKEIRKKAIQNAGIEAAKVPLSNALLNKKVNEIGKKLLEKSNPACITDLQAGVDLSYIGINMGKSNVKANLPLIKDEKIVNEFEAQIKNL</sequence>
<feature type="domain" description="Cyclodeaminase/cyclohydrolase" evidence="1">
    <location>
        <begin position="17"/>
        <end position="187"/>
    </location>
</feature>
<dbReference type="EMBL" id="CP021934">
    <property type="protein sequence ID" value="ASC03309.1"/>
    <property type="molecule type" value="Genomic_DNA"/>
</dbReference>
<protein>
    <submittedName>
        <fullName evidence="2">Formimidoyltetrahydrofolate cyclodeaminase</fullName>
    </submittedName>
</protein>
<name>A0A1Z3CI68_FUSNP</name>
<reference evidence="2 3" key="1">
    <citation type="submission" date="2017-06" db="EMBL/GenBank/DDBJ databases">
        <title>Draft genome sequence of Fusobacterium nucleatum subsp. polymorphum KCOM 1260 (=ChDC F218).</title>
        <authorList>
            <person name="Kook J.-K."/>
            <person name="Park S.-N."/>
            <person name="Lim Y.K."/>
            <person name="Roh H."/>
        </authorList>
    </citation>
    <scope>NUCLEOTIDE SEQUENCE [LARGE SCALE GENOMIC DNA]</scope>
    <source>
        <strain evidence="3">KCOM 1260 (ChDC F218)</strain>
    </source>
</reference>
<dbReference type="InterPro" id="IPR007044">
    <property type="entry name" value="Cyclodeamin/CycHdrlase"/>
</dbReference>
<dbReference type="Proteomes" id="UP000196759">
    <property type="component" value="Chromosome"/>
</dbReference>
<keyword evidence="3" id="KW-1185">Reference proteome</keyword>
<organism evidence="2 3">
    <name type="scientific">Fusobacterium nucleatum subsp. polymorphum</name>
    <name type="common">Fusobacterium polymorphum</name>
    <dbReference type="NCBI Taxonomy" id="76857"/>
    <lineage>
        <taxon>Bacteria</taxon>
        <taxon>Fusobacteriati</taxon>
        <taxon>Fusobacteriota</taxon>
        <taxon>Fusobacteriia</taxon>
        <taxon>Fusobacteriales</taxon>
        <taxon>Fusobacteriaceae</taxon>
        <taxon>Fusobacterium</taxon>
    </lineage>
</organism>
<dbReference type="Gene3D" id="1.20.120.680">
    <property type="entry name" value="Formiminotetrahydrofolate cyclodeaminase monomer, up-and-down helical bundle"/>
    <property type="match status" value="1"/>
</dbReference>
<evidence type="ECO:0000313" key="2">
    <source>
        <dbReference type="EMBL" id="ASC03309.1"/>
    </source>
</evidence>